<feature type="compositionally biased region" description="Basic residues" evidence="1">
    <location>
        <begin position="1"/>
        <end position="11"/>
    </location>
</feature>
<feature type="compositionally biased region" description="Basic and acidic residues" evidence="1">
    <location>
        <begin position="1246"/>
        <end position="1256"/>
    </location>
</feature>
<accession>A0A388KFK7</accession>
<name>A0A388KFK7_CHABU</name>
<protein>
    <submittedName>
        <fullName evidence="2">Uncharacterized protein</fullName>
    </submittedName>
</protein>
<feature type="compositionally biased region" description="Basic and acidic residues" evidence="1">
    <location>
        <begin position="1263"/>
        <end position="1272"/>
    </location>
</feature>
<evidence type="ECO:0000256" key="1">
    <source>
        <dbReference type="SAM" id="MobiDB-lite"/>
    </source>
</evidence>
<organism evidence="2 3">
    <name type="scientific">Chara braunii</name>
    <name type="common">Braun's stonewort</name>
    <dbReference type="NCBI Taxonomy" id="69332"/>
    <lineage>
        <taxon>Eukaryota</taxon>
        <taxon>Viridiplantae</taxon>
        <taxon>Streptophyta</taxon>
        <taxon>Charophyceae</taxon>
        <taxon>Charales</taxon>
        <taxon>Characeae</taxon>
        <taxon>Chara</taxon>
    </lineage>
</organism>
<feature type="region of interest" description="Disordered" evidence="1">
    <location>
        <begin position="1222"/>
        <end position="1288"/>
    </location>
</feature>
<reference evidence="2 3" key="1">
    <citation type="journal article" date="2018" name="Cell">
        <title>The Chara Genome: Secondary Complexity and Implications for Plant Terrestrialization.</title>
        <authorList>
            <person name="Nishiyama T."/>
            <person name="Sakayama H."/>
            <person name="Vries J.D."/>
            <person name="Buschmann H."/>
            <person name="Saint-Marcoux D."/>
            <person name="Ullrich K.K."/>
            <person name="Haas F.B."/>
            <person name="Vanderstraeten L."/>
            <person name="Becker D."/>
            <person name="Lang D."/>
            <person name="Vosolsobe S."/>
            <person name="Rombauts S."/>
            <person name="Wilhelmsson P.K.I."/>
            <person name="Janitza P."/>
            <person name="Kern R."/>
            <person name="Heyl A."/>
            <person name="Rumpler F."/>
            <person name="Villalobos L.I.A.C."/>
            <person name="Clay J.M."/>
            <person name="Skokan R."/>
            <person name="Toyoda A."/>
            <person name="Suzuki Y."/>
            <person name="Kagoshima H."/>
            <person name="Schijlen E."/>
            <person name="Tajeshwar N."/>
            <person name="Catarino B."/>
            <person name="Hetherington A.J."/>
            <person name="Saltykova A."/>
            <person name="Bonnot C."/>
            <person name="Breuninger H."/>
            <person name="Symeonidi A."/>
            <person name="Radhakrishnan G.V."/>
            <person name="Van Nieuwerburgh F."/>
            <person name="Deforce D."/>
            <person name="Chang C."/>
            <person name="Karol K.G."/>
            <person name="Hedrich R."/>
            <person name="Ulvskov P."/>
            <person name="Glockner G."/>
            <person name="Delwiche C.F."/>
            <person name="Petrasek J."/>
            <person name="Van de Peer Y."/>
            <person name="Friml J."/>
            <person name="Beilby M."/>
            <person name="Dolan L."/>
            <person name="Kohara Y."/>
            <person name="Sugano S."/>
            <person name="Fujiyama A."/>
            <person name="Delaux P.-M."/>
            <person name="Quint M."/>
            <person name="TheiBen G."/>
            <person name="Hagemann M."/>
            <person name="Harholt J."/>
            <person name="Dunand C."/>
            <person name="Zachgo S."/>
            <person name="Langdale J."/>
            <person name="Maumus F."/>
            <person name="Straeten D.V.D."/>
            <person name="Gould S.B."/>
            <person name="Rensing S.A."/>
        </authorList>
    </citation>
    <scope>NUCLEOTIDE SEQUENCE [LARGE SCALE GENOMIC DNA]</scope>
    <source>
        <strain evidence="2 3">S276</strain>
    </source>
</reference>
<sequence>MNAIRRTRGTRARASQSEGAGTLRATGYGKIPRWWRWSLKVRSSGAATWRRPPHSWVGPSEFRGSLCAAASAVYAKRVGPIGGYGRPRNDTELMIQEKEAEGRETGGNLNESRVGEVVENLHHVLKQAVGVDHKPCMSTWKSVSYRDDVLNFVGKHLGQVGYYDGTILKVADFETDFEGELRRGIVVKPGNVRDQFHDDPLKLLDVIPEACSAPSGSLHAFLRKASSVTTGIRAVYKTISLVWPLLSPKNEITLPSMDLEALIFMIGMDADYHYDSKGDVERDLYNLESQFKHAIGPAYLFVKELRAIASSPRGMREWLDMINADAMCKPLLMVDCGIRKFMLYWEAFTFRHCVLLRHSGTMEVIFLMQKDLDRMEKFLMVPPLRVKIITSTSDRPGDIGRAFHMAYFIYLAERASDVDDFLLALLEKKYSDHGAFHEIVHWRRIIETIGWTWDLAFKEQLEVLQQYKLFPADDLDSYTQADRQKALYQEYAEMHVDAIINSGHFKNILLYHRWMMMIAFFERHGFCPGELIEGSEKQDWTEGYPYVDPRRVPFHEVGVVNFSGHFVFNSRRKDCLDFVEDKDICPPVVDGFPNAPALAKRRSRDRSQLMDVLSRESLPDLSDLAANPYWFHYNVKADDKPDGRWFFEAGTDVSLLLSEYEDSNLEYAKFFPGATVGLTANDLKKWVDAASAPMPRTGLFKPLYVSFDIEKFSPAFHLSVSKAIDEQWAEAYGMPHLMHCSKVLTEGKIHYIKGNFHHTVDKVGIDFEGFFGRRNTMYHCAVMGYTIDTLHKDGLIDRESDAHFAALIDEGLLRLLVPENATPTYVARLRNRIEEIYRAGSMQLRWDRTFISGELCMFRNEVRLFGHSVTPGLKAALRISNRSGPGDICPSIASDLELVASTARGAFTAGATLSAVYALYAMNCALVIRRWRELERSVETQSVLNAFLPFHFGGLSLSGLLGLSASVVHNDLQESLRVLRVAGTRYPELHELIDKLIQVPVMETGEDVRFSNPHGVRAQCRTIRRDRGFAKMKQTFLKYDYLPAISHYVVAARASVEEHDNTRIVSVPNDFPCQLSERVCHPMAAIERIVNKILFVRSAIALFPGHMLQILCRAMVDNKTEAAAVLKDMFGGSAPQNCGVYSNSENSKATDNSRNATQNMTGFKESKPAEEKQISTVPHRAKGVDQVYHPAQCPKRTGSATNYSAWNQWQKNVTYDLQLEEQENQANNQPPSDESLTPEAKAFMAEMEKDAQERATLRRKNARRADRIKLEEIIPSPPDGFHDDPSAD</sequence>
<gene>
    <name evidence="2" type="ORF">CBR_g3538</name>
</gene>
<evidence type="ECO:0000313" key="3">
    <source>
        <dbReference type="Proteomes" id="UP000265515"/>
    </source>
</evidence>
<proteinExistence type="predicted"/>
<dbReference type="Gramene" id="GBG68844">
    <property type="protein sequence ID" value="GBG68844"/>
    <property type="gene ID" value="CBR_g3538"/>
</dbReference>
<dbReference type="EMBL" id="BFEA01000106">
    <property type="protein sequence ID" value="GBG68844.1"/>
    <property type="molecule type" value="Genomic_DNA"/>
</dbReference>
<evidence type="ECO:0000313" key="2">
    <source>
        <dbReference type="EMBL" id="GBG68844.1"/>
    </source>
</evidence>
<dbReference type="Proteomes" id="UP000265515">
    <property type="component" value="Unassembled WGS sequence"/>
</dbReference>
<keyword evidence="3" id="KW-1185">Reference proteome</keyword>
<feature type="region of interest" description="Disordered" evidence="1">
    <location>
        <begin position="1"/>
        <end position="24"/>
    </location>
</feature>
<comment type="caution">
    <text evidence="2">The sequence shown here is derived from an EMBL/GenBank/DDBJ whole genome shotgun (WGS) entry which is preliminary data.</text>
</comment>